<dbReference type="InterPro" id="IPR003578">
    <property type="entry name" value="Small_GTPase_Rho"/>
</dbReference>
<dbReference type="PROSITE" id="PS51419">
    <property type="entry name" value="RAB"/>
    <property type="match status" value="1"/>
</dbReference>
<dbReference type="PROSITE" id="PS51421">
    <property type="entry name" value="RAS"/>
    <property type="match status" value="1"/>
</dbReference>
<dbReference type="FunFam" id="3.40.50.300:FF:001447">
    <property type="entry name" value="Ras-related protein Rab-1B"/>
    <property type="match status" value="1"/>
</dbReference>
<gene>
    <name evidence="3" type="ORF">GSLYS_00010765001</name>
</gene>
<keyword evidence="4" id="KW-1185">Reference proteome</keyword>
<dbReference type="EMBL" id="CAXITT010000241">
    <property type="protein sequence ID" value="CAL1536852.1"/>
    <property type="molecule type" value="Genomic_DNA"/>
</dbReference>
<evidence type="ECO:0000313" key="3">
    <source>
        <dbReference type="EMBL" id="CAL1536852.1"/>
    </source>
</evidence>
<dbReference type="Pfam" id="PF00071">
    <property type="entry name" value="Ras"/>
    <property type="match status" value="1"/>
</dbReference>
<evidence type="ECO:0000313" key="4">
    <source>
        <dbReference type="Proteomes" id="UP001497497"/>
    </source>
</evidence>
<dbReference type="InterPro" id="IPR027417">
    <property type="entry name" value="P-loop_NTPase"/>
</dbReference>
<dbReference type="SMART" id="SM00175">
    <property type="entry name" value="RAB"/>
    <property type="match status" value="1"/>
</dbReference>
<dbReference type="Proteomes" id="UP001497497">
    <property type="component" value="Unassembled WGS sequence"/>
</dbReference>
<dbReference type="AlphaFoldDB" id="A0AAV2HRW8"/>
<organism evidence="3 4">
    <name type="scientific">Lymnaea stagnalis</name>
    <name type="common">Great pond snail</name>
    <name type="synonym">Helix stagnalis</name>
    <dbReference type="NCBI Taxonomy" id="6523"/>
    <lineage>
        <taxon>Eukaryota</taxon>
        <taxon>Metazoa</taxon>
        <taxon>Spiralia</taxon>
        <taxon>Lophotrochozoa</taxon>
        <taxon>Mollusca</taxon>
        <taxon>Gastropoda</taxon>
        <taxon>Heterobranchia</taxon>
        <taxon>Euthyneura</taxon>
        <taxon>Panpulmonata</taxon>
        <taxon>Hygrophila</taxon>
        <taxon>Lymnaeoidea</taxon>
        <taxon>Lymnaeidae</taxon>
        <taxon>Lymnaea</taxon>
    </lineage>
</organism>
<comment type="caution">
    <text evidence="3">The sequence shown here is derived from an EMBL/GenBank/DDBJ whole genome shotgun (WGS) entry which is preliminary data.</text>
</comment>
<dbReference type="PRINTS" id="PR00449">
    <property type="entry name" value="RASTRNSFRMNG"/>
</dbReference>
<evidence type="ECO:0000256" key="1">
    <source>
        <dbReference type="ARBA" id="ARBA00022741"/>
    </source>
</evidence>
<keyword evidence="1" id="KW-0547">Nucleotide-binding</keyword>
<sequence>MGCCSSQQASGEEIQRKIAVVGDSGVGKTSLIQYFMTNDFDEYTPQEYIASALKVDEKLVELKKDKKVRLYIYDTGGQETFKHLRKLNYPKSDAVIICFSVENSESLQNVKKNWVPEMQKLCPGIPMLLVGNKVDLRNSARTIKNFVRHADGRNMAKGNKMVSYIECSAKEGENVKEVFDHIAQVAVKRKVIRKDTEEA</sequence>
<dbReference type="PANTHER" id="PTHR24072">
    <property type="entry name" value="RHO FAMILY GTPASE"/>
    <property type="match status" value="1"/>
</dbReference>
<dbReference type="SMART" id="SM00174">
    <property type="entry name" value="RHO"/>
    <property type="match status" value="1"/>
</dbReference>
<dbReference type="SMART" id="SM00173">
    <property type="entry name" value="RAS"/>
    <property type="match status" value="1"/>
</dbReference>
<keyword evidence="2" id="KW-0342">GTP-binding</keyword>
<reference evidence="3 4" key="1">
    <citation type="submission" date="2024-04" db="EMBL/GenBank/DDBJ databases">
        <authorList>
            <consortium name="Genoscope - CEA"/>
            <person name="William W."/>
        </authorList>
    </citation>
    <scope>NUCLEOTIDE SEQUENCE [LARGE SCALE GENOMIC DNA]</scope>
</reference>
<dbReference type="CDD" id="cd00157">
    <property type="entry name" value="Rho"/>
    <property type="match status" value="1"/>
</dbReference>
<name>A0AAV2HRW8_LYMST</name>
<evidence type="ECO:0000256" key="2">
    <source>
        <dbReference type="ARBA" id="ARBA00023134"/>
    </source>
</evidence>
<dbReference type="GO" id="GO:0003924">
    <property type="term" value="F:GTPase activity"/>
    <property type="evidence" value="ECO:0007669"/>
    <property type="project" value="InterPro"/>
</dbReference>
<dbReference type="PROSITE" id="PS51420">
    <property type="entry name" value="RHO"/>
    <property type="match status" value="1"/>
</dbReference>
<dbReference type="Gene3D" id="3.40.50.300">
    <property type="entry name" value="P-loop containing nucleotide triphosphate hydrolases"/>
    <property type="match status" value="1"/>
</dbReference>
<dbReference type="GO" id="GO:0007264">
    <property type="term" value="P:small GTPase-mediated signal transduction"/>
    <property type="evidence" value="ECO:0007669"/>
    <property type="project" value="InterPro"/>
</dbReference>
<dbReference type="NCBIfam" id="TIGR00231">
    <property type="entry name" value="small_GTP"/>
    <property type="match status" value="1"/>
</dbReference>
<dbReference type="InterPro" id="IPR001806">
    <property type="entry name" value="Small_GTPase"/>
</dbReference>
<dbReference type="GO" id="GO:0005525">
    <property type="term" value="F:GTP binding"/>
    <property type="evidence" value="ECO:0007669"/>
    <property type="project" value="UniProtKB-KW"/>
</dbReference>
<accession>A0AAV2HRW8</accession>
<protein>
    <submittedName>
        <fullName evidence="3">Uncharacterized protein</fullName>
    </submittedName>
</protein>
<dbReference type="InterPro" id="IPR005225">
    <property type="entry name" value="Small_GTP-bd"/>
</dbReference>
<dbReference type="SMART" id="SM00176">
    <property type="entry name" value="RAN"/>
    <property type="match status" value="1"/>
</dbReference>
<dbReference type="SUPFAM" id="SSF52540">
    <property type="entry name" value="P-loop containing nucleoside triphosphate hydrolases"/>
    <property type="match status" value="1"/>
</dbReference>
<proteinExistence type="predicted"/>